<dbReference type="EMBL" id="OZ004260">
    <property type="protein sequence ID" value="CAK7921999.1"/>
    <property type="molecule type" value="Genomic_DNA"/>
</dbReference>
<gene>
    <name evidence="1" type="ORF">CAAN4_H21506</name>
</gene>
<accession>A0ABP0ELZ1</accession>
<evidence type="ECO:0000313" key="1">
    <source>
        <dbReference type="EMBL" id="CAK7921999.1"/>
    </source>
</evidence>
<proteinExistence type="predicted"/>
<evidence type="ECO:0000313" key="2">
    <source>
        <dbReference type="Proteomes" id="UP001497600"/>
    </source>
</evidence>
<name>A0ABP0ELZ1_9ASCO</name>
<protein>
    <submittedName>
        <fullName evidence="1">Uncharacterized protein</fullName>
    </submittedName>
</protein>
<reference evidence="1 2" key="1">
    <citation type="submission" date="2024-01" db="EMBL/GenBank/DDBJ databases">
        <authorList>
            <consortium name="Genoscope - CEA"/>
            <person name="William W."/>
        </authorList>
    </citation>
    <scope>NUCLEOTIDE SEQUENCE [LARGE SCALE GENOMIC DNA]</scope>
    <source>
        <strain evidence="1 2">29B2s-10</strain>
    </source>
</reference>
<organism evidence="1 2">
    <name type="scientific">[Candida] anglica</name>
    <dbReference type="NCBI Taxonomy" id="148631"/>
    <lineage>
        <taxon>Eukaryota</taxon>
        <taxon>Fungi</taxon>
        <taxon>Dikarya</taxon>
        <taxon>Ascomycota</taxon>
        <taxon>Saccharomycotina</taxon>
        <taxon>Pichiomycetes</taxon>
        <taxon>Debaryomycetaceae</taxon>
        <taxon>Kurtzmaniella</taxon>
    </lineage>
</organism>
<keyword evidence="2" id="KW-1185">Reference proteome</keyword>
<sequence length="303" mass="34668">MPLIIISHPSTFVSYTLAHCILQTYLVRVPSLKLVVVEHQQVNGGGGLFNKSNHDISPWCGVSMVNNPHFVNKDILNFEFIIDLLKNSGSIYLSRVIPIIPTHQGYNMDKPITNVLEVSIENPSNSSVGLIYHPILLMNNLRFKLFNSGLVSFVSLSPSSKLNILISQISKQYINQEFVVLDFKSNDNARYDSFLINSNLSKLHTTTTNINIVYNFKIPSDILWIPRFKAMTNIPFTNPLYSYQIHHGQDQTKVVQIINQTYHKIRDEIIIHYDLFQSLGICDNLIQILNQILLINRRFKSNL</sequence>
<dbReference type="Proteomes" id="UP001497600">
    <property type="component" value="Chromosome H"/>
</dbReference>